<sequence length="71" mass="8202">MTKRHIAMPKRHRACSAFDVHFPAANKPLPIPLPTNSSIASLCKIVQIRSNAKRERWVIFILPMVYTLMMR</sequence>
<keyword evidence="2" id="KW-1185">Reference proteome</keyword>
<dbReference type="Proteomes" id="UP000190435">
    <property type="component" value="Unassembled WGS sequence"/>
</dbReference>
<comment type="caution">
    <text evidence="1">The sequence shown here is derived from an EMBL/GenBank/DDBJ whole genome shotgun (WGS) entry which is preliminary data.</text>
</comment>
<protein>
    <submittedName>
        <fullName evidence="1">Uncharacterized protein</fullName>
    </submittedName>
</protein>
<dbReference type="AlphaFoldDB" id="A0A1S9ZXW3"/>
<proteinExistence type="predicted"/>
<name>A0A1S9ZXW3_9GAMM</name>
<reference evidence="1 2" key="1">
    <citation type="submission" date="2017-02" db="EMBL/GenBank/DDBJ databases">
        <title>Draft genome sequence of Moraxella caviae CCUG 355 type strain.</title>
        <authorList>
            <person name="Engstrom-Jakobsson H."/>
            <person name="Salva-Serra F."/>
            <person name="Thorell K."/>
            <person name="Gonzales-Siles L."/>
            <person name="Karlsson R."/>
            <person name="Boulund F."/>
            <person name="Engstrand L."/>
            <person name="Moore E."/>
        </authorList>
    </citation>
    <scope>NUCLEOTIDE SEQUENCE [LARGE SCALE GENOMIC DNA]</scope>
    <source>
        <strain evidence="1 2">CCUG 355</strain>
    </source>
</reference>
<organism evidence="1 2">
    <name type="scientific">Moraxella caviae</name>
    <dbReference type="NCBI Taxonomy" id="34060"/>
    <lineage>
        <taxon>Bacteria</taxon>
        <taxon>Pseudomonadati</taxon>
        <taxon>Pseudomonadota</taxon>
        <taxon>Gammaproteobacteria</taxon>
        <taxon>Moraxellales</taxon>
        <taxon>Moraxellaceae</taxon>
        <taxon>Moraxella</taxon>
    </lineage>
</organism>
<dbReference type="RefSeq" id="WP_078277076.1">
    <property type="nucleotide sequence ID" value="NZ_MUXU01000054.1"/>
</dbReference>
<evidence type="ECO:0000313" key="2">
    <source>
        <dbReference type="Proteomes" id="UP000190435"/>
    </source>
</evidence>
<evidence type="ECO:0000313" key="1">
    <source>
        <dbReference type="EMBL" id="OOR88269.1"/>
    </source>
</evidence>
<dbReference type="EMBL" id="MUXU01000054">
    <property type="protein sequence ID" value="OOR88269.1"/>
    <property type="molecule type" value="Genomic_DNA"/>
</dbReference>
<gene>
    <name evidence="1" type="ORF">B0181_08490</name>
</gene>
<accession>A0A1S9ZXW3</accession>